<sequence length="83" mass="10023">MNKLNGEINNVPEINYYNKLRSFQESEDIPVDLYLENFNNCKEKYAIKRYILKLVSNYEKYKECLDGKNDDKCSMFSEYWIMA</sequence>
<dbReference type="Proteomes" id="UP000078555">
    <property type="component" value="Unassembled WGS sequence"/>
</dbReference>
<accession>A0A1A8ZJC5</accession>
<gene>
    <name evidence="1" type="ORF">POVWA1_048870</name>
    <name evidence="2" type="ORF">POVWA2_047930</name>
</gene>
<dbReference type="EMBL" id="FLRD01000132">
    <property type="protein sequence ID" value="SBT43948.1"/>
    <property type="molecule type" value="Genomic_DNA"/>
</dbReference>
<reference evidence="3 4" key="1">
    <citation type="submission" date="2016-05" db="EMBL/GenBank/DDBJ databases">
        <authorList>
            <person name="Naeem Raeece"/>
        </authorList>
    </citation>
    <scope>NUCLEOTIDE SEQUENCE [LARGE SCALE GENOMIC DNA]</scope>
</reference>
<evidence type="ECO:0000313" key="4">
    <source>
        <dbReference type="Proteomes" id="UP000078555"/>
    </source>
</evidence>
<dbReference type="Proteomes" id="UP000078550">
    <property type="component" value="Unassembled WGS sequence"/>
</dbReference>
<proteinExistence type="predicted"/>
<name>A0A1A8ZJC5_PLAOA</name>
<keyword evidence="4" id="KW-1185">Reference proteome</keyword>
<dbReference type="EMBL" id="FLRE01000173">
    <property type="protein sequence ID" value="SBT44464.1"/>
    <property type="molecule type" value="Genomic_DNA"/>
</dbReference>
<dbReference type="AlphaFoldDB" id="A0A1A8ZJC5"/>
<organism evidence="1 4">
    <name type="scientific">Plasmodium ovale wallikeri</name>
    <dbReference type="NCBI Taxonomy" id="864142"/>
    <lineage>
        <taxon>Eukaryota</taxon>
        <taxon>Sar</taxon>
        <taxon>Alveolata</taxon>
        <taxon>Apicomplexa</taxon>
        <taxon>Aconoidasida</taxon>
        <taxon>Haemosporida</taxon>
        <taxon>Plasmodiidae</taxon>
        <taxon>Plasmodium</taxon>
        <taxon>Plasmodium (Plasmodium)</taxon>
    </lineage>
</organism>
<evidence type="ECO:0000313" key="1">
    <source>
        <dbReference type="EMBL" id="SBT43948.1"/>
    </source>
</evidence>
<protein>
    <submittedName>
        <fullName evidence="1">Unspecified product</fullName>
    </submittedName>
</protein>
<evidence type="ECO:0000313" key="2">
    <source>
        <dbReference type="EMBL" id="SBT44464.1"/>
    </source>
</evidence>
<reference evidence="1" key="2">
    <citation type="submission" date="2016-05" db="EMBL/GenBank/DDBJ databases">
        <authorList>
            <person name="Lavstsen T."/>
            <person name="Jespersen J.S."/>
        </authorList>
    </citation>
    <scope>NUCLEOTIDE SEQUENCE [LARGE SCALE GENOMIC DNA]</scope>
</reference>
<evidence type="ECO:0000313" key="3">
    <source>
        <dbReference type="Proteomes" id="UP000078550"/>
    </source>
</evidence>